<dbReference type="GO" id="GO:0016787">
    <property type="term" value="F:hydrolase activity"/>
    <property type="evidence" value="ECO:0007669"/>
    <property type="project" value="UniProtKB-UniRule"/>
</dbReference>
<dbReference type="AlphaFoldDB" id="A0A3M7TU44"/>
<accession>A0A3M7TU44</accession>
<evidence type="ECO:0000256" key="1">
    <source>
        <dbReference type="ARBA" id="ARBA00023098"/>
    </source>
</evidence>
<feature type="active site" description="Nucleophile" evidence="2">
    <location>
        <position position="38"/>
    </location>
</feature>
<dbReference type="SUPFAM" id="SSF52151">
    <property type="entry name" value="FabD/lysophospholipase-like"/>
    <property type="match status" value="1"/>
</dbReference>
<dbReference type="Proteomes" id="UP000278746">
    <property type="component" value="Unassembled WGS sequence"/>
</dbReference>
<dbReference type="OrthoDB" id="9770965at2"/>
<gene>
    <name evidence="4" type="ORF">EBO34_03105</name>
</gene>
<keyword evidence="5" id="KW-1185">Reference proteome</keyword>
<keyword evidence="2" id="KW-0442">Lipid degradation</keyword>
<evidence type="ECO:0000313" key="5">
    <source>
        <dbReference type="Proteomes" id="UP000278746"/>
    </source>
</evidence>
<comment type="caution">
    <text evidence="4">The sequence shown here is derived from an EMBL/GenBank/DDBJ whole genome shotgun (WGS) entry which is preliminary data.</text>
</comment>
<dbReference type="Pfam" id="PF01734">
    <property type="entry name" value="Patatin"/>
    <property type="match status" value="1"/>
</dbReference>
<evidence type="ECO:0000256" key="2">
    <source>
        <dbReference type="PROSITE-ProRule" id="PRU01161"/>
    </source>
</evidence>
<keyword evidence="2" id="KW-0378">Hydrolase</keyword>
<feature type="short sequence motif" description="DGA/G" evidence="2">
    <location>
        <begin position="184"/>
        <end position="186"/>
    </location>
</feature>
<protein>
    <recommendedName>
        <fullName evidence="3">PNPLA domain-containing protein</fullName>
    </recommendedName>
</protein>
<evidence type="ECO:0000313" key="4">
    <source>
        <dbReference type="EMBL" id="RNA68963.1"/>
    </source>
</evidence>
<dbReference type="RefSeq" id="WP_122896485.1">
    <property type="nucleotide sequence ID" value="NZ_RHIB01000001.1"/>
</dbReference>
<dbReference type="CDD" id="cd07207">
    <property type="entry name" value="Pat_ExoU_VipD_like"/>
    <property type="match status" value="1"/>
</dbReference>
<organism evidence="4 5">
    <name type="scientific">Alteribacter keqinensis</name>
    <dbReference type="NCBI Taxonomy" id="2483800"/>
    <lineage>
        <taxon>Bacteria</taxon>
        <taxon>Bacillati</taxon>
        <taxon>Bacillota</taxon>
        <taxon>Bacilli</taxon>
        <taxon>Bacillales</taxon>
        <taxon>Bacillaceae</taxon>
        <taxon>Alteribacter</taxon>
    </lineage>
</organism>
<sequence>MKIDGVFAGGGVRALAFVGALNAIEKKGIEFERVAGTSAGAITAAFIKAGFTSGEIFDLFEEMDLRQLLDPRRSMFPFPFLRWLTMYKKIGLYKGNEFEKWMVETLKSKGVSTFEDLPAGSLRMVASDITNGRFVVLPDDLPLYGRIPEKFSVARAIRMSCSIPFFFEPVKIYDGTAKPSYVVDGGVLSNFPMWVFKKRNQKRLTRPVLGFRLSPTLEEESENPRKIKNAMQFTYAMVETMRTAHDQRYISRDLAKDIVFIPVKDVKTTDFALTDEQKQSLIQLGETSTFDFLKRWSN</sequence>
<comment type="caution">
    <text evidence="2">Lacks conserved residue(s) required for the propagation of feature annotation.</text>
</comment>
<proteinExistence type="predicted"/>
<dbReference type="InterPro" id="IPR016035">
    <property type="entry name" value="Acyl_Trfase/lysoPLipase"/>
</dbReference>
<dbReference type="Gene3D" id="3.40.1090.10">
    <property type="entry name" value="Cytosolic phospholipase A2 catalytic domain"/>
    <property type="match status" value="2"/>
</dbReference>
<reference evidence="4 5" key="1">
    <citation type="submission" date="2018-10" db="EMBL/GenBank/DDBJ databases">
        <title>Bacillus Keqinensis sp. nov., a moderately halophilic bacterium isolated from a saline-alkaline lake.</title>
        <authorList>
            <person name="Wang H."/>
        </authorList>
    </citation>
    <scope>NUCLEOTIDE SEQUENCE [LARGE SCALE GENOMIC DNA]</scope>
    <source>
        <strain evidence="4 5">KQ-3</strain>
    </source>
</reference>
<dbReference type="PANTHER" id="PTHR46394">
    <property type="entry name" value="ANNEXIN"/>
    <property type="match status" value="1"/>
</dbReference>
<dbReference type="EMBL" id="RHIB01000001">
    <property type="protein sequence ID" value="RNA68963.1"/>
    <property type="molecule type" value="Genomic_DNA"/>
</dbReference>
<evidence type="ECO:0000259" key="3">
    <source>
        <dbReference type="PROSITE" id="PS51635"/>
    </source>
</evidence>
<dbReference type="InterPro" id="IPR002641">
    <property type="entry name" value="PNPLA_dom"/>
</dbReference>
<dbReference type="PROSITE" id="PS51635">
    <property type="entry name" value="PNPLA"/>
    <property type="match status" value="1"/>
</dbReference>
<feature type="short sequence motif" description="GXSXG" evidence="2">
    <location>
        <begin position="36"/>
        <end position="40"/>
    </location>
</feature>
<dbReference type="GO" id="GO:0016042">
    <property type="term" value="P:lipid catabolic process"/>
    <property type="evidence" value="ECO:0007669"/>
    <property type="project" value="UniProtKB-UniRule"/>
</dbReference>
<feature type="active site" description="Proton acceptor" evidence="2">
    <location>
        <position position="184"/>
    </location>
</feature>
<dbReference type="PANTHER" id="PTHR46394:SF1">
    <property type="entry name" value="PNPLA DOMAIN-CONTAINING PROTEIN"/>
    <property type="match status" value="1"/>
</dbReference>
<name>A0A3M7TU44_9BACI</name>
<dbReference type="InterPro" id="IPR052580">
    <property type="entry name" value="Lipid_Hydrolase"/>
</dbReference>
<keyword evidence="1 2" id="KW-0443">Lipid metabolism</keyword>
<feature type="domain" description="PNPLA" evidence="3">
    <location>
        <begin position="5"/>
        <end position="197"/>
    </location>
</feature>